<reference evidence="2" key="1">
    <citation type="submission" date="2017-04" db="EMBL/GenBank/DDBJ databases">
        <title>Unveiling RNA virosphere associated with marine microorganisms.</title>
        <authorList>
            <person name="Urayama S."/>
            <person name="Takaki Y."/>
            <person name="Nishi S."/>
            <person name="Yoshida Y."/>
            <person name="Deguchi S."/>
            <person name="Takai K."/>
            <person name="Nunoura T."/>
        </authorList>
    </citation>
    <scope>NUCLEOTIDE SEQUENCE</scope>
</reference>
<accession>A0A2V0RAB0</accession>
<comment type="caution">
    <text evidence="2">The sequence shown here is derived from an EMBL/GenBank/DDBJ whole genome shotgun (WGS) entry which is preliminary data.</text>
</comment>
<feature type="region of interest" description="Disordered" evidence="1">
    <location>
        <begin position="1"/>
        <end position="38"/>
    </location>
</feature>
<evidence type="ECO:0000313" key="2">
    <source>
        <dbReference type="EMBL" id="GBH22014.1"/>
    </source>
</evidence>
<dbReference type="AlphaFoldDB" id="A0A2V0RAB0"/>
<protein>
    <submittedName>
        <fullName evidence="2">Uncharacterized protein</fullName>
    </submittedName>
</protein>
<name>A0A2V0RAB0_9ZZZZ</name>
<organism evidence="2">
    <name type="scientific">viral metagenome</name>
    <dbReference type="NCBI Taxonomy" id="1070528"/>
    <lineage>
        <taxon>unclassified sequences</taxon>
        <taxon>metagenomes</taxon>
        <taxon>organismal metagenomes</taxon>
    </lineage>
</organism>
<sequence length="245" mass="26889">MKKSGHAELTSQHAAGGGIPAFETYPNTARSKAGSDLKRKIRTDSKHLVKAATAERGSLSRAIHVAAWRAQLQEVRPSAYVKREHAGPIRTGLAMIMLVVAMSLVGQVRGQLVQSGKQRYLQADTDSETDPGSVCSLVIGGYCDKDRIRLCDRRPGTVGPGCGPWSDDLIEWLNMDGGTEYVYLQCERRSRGETMTFEVSSQNTDQDWGPWAFTSTGRGRILERLKVTCVSTNGRAQLEQSHLNP</sequence>
<evidence type="ECO:0000256" key="1">
    <source>
        <dbReference type="SAM" id="MobiDB-lite"/>
    </source>
</evidence>
<dbReference type="EMBL" id="BDQA01000535">
    <property type="protein sequence ID" value="GBH22014.1"/>
    <property type="molecule type" value="Genomic_RNA"/>
</dbReference>
<proteinExistence type="predicted"/>